<accession>A0A7R9G7Z9</accession>
<evidence type="ECO:0000313" key="1">
    <source>
        <dbReference type="EMBL" id="CAD7272439.1"/>
    </source>
</evidence>
<gene>
    <name evidence="1" type="ORF">NMOB1V02_LOCUS369</name>
</gene>
<proteinExistence type="predicted"/>
<keyword evidence="2" id="KW-1185">Reference proteome</keyword>
<sequence>MGRVSNLVATQSIATGIPASSAQPLRLLWLRQFRSLPVSARLKSEGRSSLATVDEPLLERVVIVRVGCTALNSSKALGFHSVALTCDAYA</sequence>
<evidence type="ECO:0000313" key="2">
    <source>
        <dbReference type="Proteomes" id="UP000678499"/>
    </source>
</evidence>
<dbReference type="EMBL" id="CAJPEX010000031">
    <property type="protein sequence ID" value="CAG0912591.1"/>
    <property type="molecule type" value="Genomic_DNA"/>
</dbReference>
<dbReference type="AlphaFoldDB" id="A0A7R9G7Z9"/>
<reference evidence="1" key="1">
    <citation type="submission" date="2020-11" db="EMBL/GenBank/DDBJ databases">
        <authorList>
            <person name="Tran Van P."/>
        </authorList>
    </citation>
    <scope>NUCLEOTIDE SEQUENCE</scope>
</reference>
<organism evidence="1">
    <name type="scientific">Notodromas monacha</name>
    <dbReference type="NCBI Taxonomy" id="399045"/>
    <lineage>
        <taxon>Eukaryota</taxon>
        <taxon>Metazoa</taxon>
        <taxon>Ecdysozoa</taxon>
        <taxon>Arthropoda</taxon>
        <taxon>Crustacea</taxon>
        <taxon>Oligostraca</taxon>
        <taxon>Ostracoda</taxon>
        <taxon>Podocopa</taxon>
        <taxon>Podocopida</taxon>
        <taxon>Cypridocopina</taxon>
        <taxon>Cypridoidea</taxon>
        <taxon>Cyprididae</taxon>
        <taxon>Notodromas</taxon>
    </lineage>
</organism>
<protein>
    <submittedName>
        <fullName evidence="1">Uncharacterized protein</fullName>
    </submittedName>
</protein>
<dbReference type="Proteomes" id="UP000678499">
    <property type="component" value="Unassembled WGS sequence"/>
</dbReference>
<dbReference type="EMBL" id="OA882068">
    <property type="protein sequence ID" value="CAD7272439.1"/>
    <property type="molecule type" value="Genomic_DNA"/>
</dbReference>
<name>A0A7R9G7Z9_9CRUS</name>
<dbReference type="OrthoDB" id="727118at2759"/>